<evidence type="ECO:0000256" key="7">
    <source>
        <dbReference type="SAM" id="MobiDB-lite"/>
    </source>
</evidence>
<proteinExistence type="inferred from homology"/>
<organism evidence="9 10">
    <name type="scientific">Candida albicans P78048</name>
    <dbReference type="NCBI Taxonomy" id="1094989"/>
    <lineage>
        <taxon>Eukaryota</taxon>
        <taxon>Fungi</taxon>
        <taxon>Dikarya</taxon>
        <taxon>Ascomycota</taxon>
        <taxon>Saccharomycotina</taxon>
        <taxon>Pichiomycetes</taxon>
        <taxon>Debaryomycetaceae</taxon>
        <taxon>Candida/Lodderomyces clade</taxon>
        <taxon>Candida</taxon>
    </lineage>
</organism>
<dbReference type="AlphaFoldDB" id="A0AB34PNK2"/>
<comment type="similarity">
    <text evidence="6">Belongs to the FNT transporter (TC 1.A.16) family.</text>
</comment>
<evidence type="ECO:0000256" key="4">
    <source>
        <dbReference type="ARBA" id="ARBA00022989"/>
    </source>
</evidence>
<evidence type="ECO:0000256" key="5">
    <source>
        <dbReference type="ARBA" id="ARBA00023136"/>
    </source>
</evidence>
<keyword evidence="2" id="KW-0813">Transport</keyword>
<comment type="subcellular location">
    <subcellularLocation>
        <location evidence="1">Membrane</location>
        <topology evidence="1">Multi-pass membrane protein</topology>
    </subcellularLocation>
</comment>
<dbReference type="GO" id="GO:0015513">
    <property type="term" value="F:high-affinity secondary active nitrite transmembrane transporter activity"/>
    <property type="evidence" value="ECO:0007669"/>
    <property type="project" value="TreeGrafter"/>
</dbReference>
<dbReference type="Gene3D" id="1.20.1080.10">
    <property type="entry name" value="Glycerol uptake facilitator protein"/>
    <property type="match status" value="1"/>
</dbReference>
<keyword evidence="3 8" id="KW-0812">Transmembrane</keyword>
<evidence type="ECO:0000256" key="3">
    <source>
        <dbReference type="ARBA" id="ARBA00022692"/>
    </source>
</evidence>
<dbReference type="GO" id="GO:0015707">
    <property type="term" value="P:nitrite transport"/>
    <property type="evidence" value="ECO:0007669"/>
    <property type="project" value="TreeGrafter"/>
</dbReference>
<feature type="transmembrane region" description="Helical" evidence="8">
    <location>
        <begin position="192"/>
        <end position="212"/>
    </location>
</feature>
<gene>
    <name evidence="9" type="ORF">MG3_04674</name>
</gene>
<dbReference type="Proteomes" id="UP000030161">
    <property type="component" value="Unassembled WGS sequence"/>
</dbReference>
<evidence type="ECO:0000256" key="6">
    <source>
        <dbReference type="ARBA" id="ARBA00049660"/>
    </source>
</evidence>
<evidence type="ECO:0000256" key="8">
    <source>
        <dbReference type="SAM" id="Phobius"/>
    </source>
</evidence>
<keyword evidence="4 8" id="KW-1133">Transmembrane helix</keyword>
<keyword evidence="5 8" id="KW-0472">Membrane</keyword>
<dbReference type="GO" id="GO:0005886">
    <property type="term" value="C:plasma membrane"/>
    <property type="evidence" value="ECO:0007669"/>
    <property type="project" value="TreeGrafter"/>
</dbReference>
<dbReference type="PANTHER" id="PTHR30520">
    <property type="entry name" value="FORMATE TRANSPORTER-RELATED"/>
    <property type="match status" value="1"/>
</dbReference>
<dbReference type="SMR" id="A0AB34PNK2"/>
<feature type="transmembrane region" description="Helical" evidence="8">
    <location>
        <begin position="232"/>
        <end position="259"/>
    </location>
</feature>
<evidence type="ECO:0000313" key="10">
    <source>
        <dbReference type="Proteomes" id="UP000030161"/>
    </source>
</evidence>
<dbReference type="PANTHER" id="PTHR30520:SF6">
    <property type="entry name" value="FORMATE_NITRATE FAMILY TRANSPORTER (EUROFUNG)"/>
    <property type="match status" value="1"/>
</dbReference>
<comment type="caution">
    <text evidence="9">The sequence shown here is derived from an EMBL/GenBank/DDBJ whole genome shotgun (WGS) entry which is preliminary data.</text>
</comment>
<evidence type="ECO:0000313" key="9">
    <source>
        <dbReference type="EMBL" id="KGR07398.1"/>
    </source>
</evidence>
<reference evidence="9 10" key="1">
    <citation type="submission" date="2013-12" db="EMBL/GenBank/DDBJ databases">
        <title>The Genome Sequence of Candida albicans P78048.</title>
        <authorList>
            <consortium name="The Broad Institute Genome Sequencing Platform"/>
            <consortium name="The Broad Institute Genome Sequencing Center for Infectious Disease"/>
            <person name="Cuomo C."/>
            <person name="Bennett R."/>
            <person name="Hirakawa M."/>
            <person name="Noverr M."/>
            <person name="Mitchell A."/>
            <person name="Young S.K."/>
            <person name="Zeng Q."/>
            <person name="Gargeya S."/>
            <person name="Fitzgerald M."/>
            <person name="Abouelleil A."/>
            <person name="Alvarado L."/>
            <person name="Berlin A.M."/>
            <person name="Chapman S.B."/>
            <person name="Dewar J."/>
            <person name="Goldberg J."/>
            <person name="Griggs A."/>
            <person name="Gujja S."/>
            <person name="Hansen M."/>
            <person name="Howarth C."/>
            <person name="Imamovic A."/>
            <person name="Larimer J."/>
            <person name="McCowan C."/>
            <person name="Murphy C."/>
            <person name="Pearson M."/>
            <person name="Priest M."/>
            <person name="Roberts A."/>
            <person name="Saif S."/>
            <person name="Shea T."/>
            <person name="Sykes S."/>
            <person name="Wortman J."/>
            <person name="Nusbaum C."/>
            <person name="Birren B."/>
        </authorList>
    </citation>
    <scope>NUCLEOTIDE SEQUENCE [LARGE SCALE GENOMIC DNA]</scope>
    <source>
        <strain evidence="9 10">P78048</strain>
    </source>
</reference>
<dbReference type="Pfam" id="PF01226">
    <property type="entry name" value="Form_Nir_trans"/>
    <property type="match status" value="1"/>
</dbReference>
<evidence type="ECO:0000256" key="1">
    <source>
        <dbReference type="ARBA" id="ARBA00004141"/>
    </source>
</evidence>
<feature type="region of interest" description="Disordered" evidence="7">
    <location>
        <begin position="345"/>
        <end position="367"/>
    </location>
</feature>
<feature type="transmembrane region" description="Helical" evidence="8">
    <location>
        <begin position="119"/>
        <end position="136"/>
    </location>
</feature>
<dbReference type="InterPro" id="IPR000292">
    <property type="entry name" value="For/NO2_transpt"/>
</dbReference>
<sequence>MDDNLYLTTYEAALAVVATAMKKARLRIDVLVINSFMGGMLFTTGGMLYDLIRAGFSGINETNPGVISLLQGICYPIGLFYVVILGVDLFNSNILFFSTALCRGAVSFLDLFISWFVSWWFNLVGNIFVCYIFCYYSDVVRTQLMVVGSVEVAVQKAESTFVETLLKATAGNFYVCLAIFLQLMAKPLHVKFLMMLLPVFTFVAMGFTHSVADMFLVTMGLINGAPISVGKAAWKVFLPGAIGNIIGGSFFGVVITWYLHIYVVERDRAALNLPQYELRDEQPELNQDSRVVRKKSPRMEDEVVHTNKFDDSEESEEIQAPEDFYPTPVYDETSIQSYRLTHRKTRDSISSLRSTRRSPKNVFPVYGMGAPLKRERTIAGEVSTPAEPMDEKLEEEAEYIGTRLRKAISNRSKVSDLEANKSPSNHGSRQPTPRSSFSRRSSNVGIIKSSEGPDPTDSNIDLADIRE</sequence>
<feature type="compositionally biased region" description="Low complexity" evidence="7">
    <location>
        <begin position="428"/>
        <end position="442"/>
    </location>
</feature>
<evidence type="ECO:0000256" key="2">
    <source>
        <dbReference type="ARBA" id="ARBA00022448"/>
    </source>
</evidence>
<protein>
    <submittedName>
        <fullName evidence="9">Formate/nitrite transporter</fullName>
    </submittedName>
</protein>
<dbReference type="EMBL" id="AJIX01000033">
    <property type="protein sequence ID" value="KGR07398.1"/>
    <property type="molecule type" value="Genomic_DNA"/>
</dbReference>
<dbReference type="FunFam" id="1.20.1080.10:FF:000011">
    <property type="entry name" value="Formate family transporter"/>
    <property type="match status" value="1"/>
</dbReference>
<accession>A0AB34PNK2</accession>
<dbReference type="InterPro" id="IPR023271">
    <property type="entry name" value="Aquaporin-like"/>
</dbReference>
<feature type="region of interest" description="Disordered" evidence="7">
    <location>
        <begin position="408"/>
        <end position="467"/>
    </location>
</feature>
<feature type="transmembrane region" description="Helical" evidence="8">
    <location>
        <begin position="69"/>
        <end position="87"/>
    </location>
</feature>
<feature type="transmembrane region" description="Helical" evidence="8">
    <location>
        <begin position="30"/>
        <end position="49"/>
    </location>
</feature>
<name>A0AB34PNK2_CANAX</name>
<dbReference type="NCBIfam" id="TIGR00790">
    <property type="entry name" value="fnt"/>
    <property type="match status" value="1"/>
</dbReference>